<dbReference type="AlphaFoldDB" id="A0A7K3RK33"/>
<dbReference type="Proteomes" id="UP000470951">
    <property type="component" value="Unassembled WGS sequence"/>
</dbReference>
<sequence length="72" mass="7381">MLHMRRTEESPLTVLHLVQPVDGGVARVVTDLVGAQARSGLRPVVACPPGSPLALGAAAAGAEVRGWSVTRA</sequence>
<evidence type="ECO:0000313" key="1">
    <source>
        <dbReference type="EMBL" id="NEC02327.1"/>
    </source>
</evidence>
<name>A0A7K3RK33_STRAQ</name>
<protein>
    <submittedName>
        <fullName evidence="1">Glycosyltransferase family 1 protein</fullName>
    </submittedName>
</protein>
<dbReference type="EMBL" id="JAAGMS010000336">
    <property type="protein sequence ID" value="NEC02327.1"/>
    <property type="molecule type" value="Genomic_DNA"/>
</dbReference>
<accession>A0A7K3RK33</accession>
<gene>
    <name evidence="1" type="ORF">G3I58_30810</name>
</gene>
<reference evidence="1 2" key="1">
    <citation type="submission" date="2020-01" db="EMBL/GenBank/DDBJ databases">
        <title>Insect and environment-associated Actinomycetes.</title>
        <authorList>
            <person name="Currrie C."/>
            <person name="Chevrette M."/>
            <person name="Carlson C."/>
            <person name="Stubbendieck R."/>
            <person name="Wendt-Pienkowski E."/>
        </authorList>
    </citation>
    <scope>NUCLEOTIDE SEQUENCE [LARGE SCALE GENOMIC DNA]</scope>
    <source>
        <strain evidence="1 2">SID7903</strain>
    </source>
</reference>
<dbReference type="GO" id="GO:0016740">
    <property type="term" value="F:transferase activity"/>
    <property type="evidence" value="ECO:0007669"/>
    <property type="project" value="UniProtKB-KW"/>
</dbReference>
<proteinExistence type="predicted"/>
<feature type="non-terminal residue" evidence="1">
    <location>
        <position position="72"/>
    </location>
</feature>
<organism evidence="1 2">
    <name type="scientific">Streptomyces anulatus</name>
    <name type="common">Streptomyces chrysomallus</name>
    <dbReference type="NCBI Taxonomy" id="1892"/>
    <lineage>
        <taxon>Bacteria</taxon>
        <taxon>Bacillati</taxon>
        <taxon>Actinomycetota</taxon>
        <taxon>Actinomycetes</taxon>
        <taxon>Kitasatosporales</taxon>
        <taxon>Streptomycetaceae</taxon>
        <taxon>Streptomyces</taxon>
    </lineage>
</organism>
<comment type="caution">
    <text evidence="1">The sequence shown here is derived from an EMBL/GenBank/DDBJ whole genome shotgun (WGS) entry which is preliminary data.</text>
</comment>
<keyword evidence="1" id="KW-0808">Transferase</keyword>
<evidence type="ECO:0000313" key="2">
    <source>
        <dbReference type="Proteomes" id="UP000470951"/>
    </source>
</evidence>